<evidence type="ECO:0000256" key="6">
    <source>
        <dbReference type="ARBA" id="ARBA00022723"/>
    </source>
</evidence>
<dbReference type="InterPro" id="IPR036257">
    <property type="entry name" value="Cyt_c_oxidase_su2_TM_sf"/>
</dbReference>
<feature type="domain" description="Cytochrome oxidase subunit II transmembrane region profile" evidence="19">
    <location>
        <begin position="9"/>
        <end position="105"/>
    </location>
</feature>
<keyword evidence="3 14" id="KW-0813">Transport</keyword>
<dbReference type="Gene3D" id="2.60.40.420">
    <property type="entry name" value="Cupredoxins - blue copper proteins"/>
    <property type="match status" value="1"/>
</dbReference>
<evidence type="ECO:0000259" key="19">
    <source>
        <dbReference type="PROSITE" id="PS50999"/>
    </source>
</evidence>
<name>A0ABV2D1Y7_9SPHN</name>
<dbReference type="EMBL" id="JBEWLY010000013">
    <property type="protein sequence ID" value="MET1755349.1"/>
    <property type="molecule type" value="Genomic_DNA"/>
</dbReference>
<feature type="domain" description="Cytochrome oxidase subunit II copper A binding" evidence="18">
    <location>
        <begin position="107"/>
        <end position="253"/>
    </location>
</feature>
<comment type="caution">
    <text evidence="20">The sequence shown here is derived from an EMBL/GenBank/DDBJ whole genome shotgun (WGS) entry which is preliminary data.</text>
</comment>
<dbReference type="PANTHER" id="PTHR22888">
    <property type="entry name" value="CYTOCHROME C OXIDASE, SUBUNIT II"/>
    <property type="match status" value="1"/>
</dbReference>
<protein>
    <recommendedName>
        <fullName evidence="15">Cytochrome c oxidase subunit 2</fullName>
        <ecNumber evidence="15">7.1.1.9</ecNumber>
    </recommendedName>
</protein>
<dbReference type="Gene3D" id="1.10.287.90">
    <property type="match status" value="1"/>
</dbReference>
<organism evidence="20 21">
    <name type="scientific">Novosphingobium kalidii</name>
    <dbReference type="NCBI Taxonomy" id="3230299"/>
    <lineage>
        <taxon>Bacteria</taxon>
        <taxon>Pseudomonadati</taxon>
        <taxon>Pseudomonadota</taxon>
        <taxon>Alphaproteobacteria</taxon>
        <taxon>Sphingomonadales</taxon>
        <taxon>Sphingomonadaceae</taxon>
        <taxon>Novosphingobium</taxon>
    </lineage>
</organism>
<evidence type="ECO:0000256" key="16">
    <source>
        <dbReference type="SAM" id="MobiDB-lite"/>
    </source>
</evidence>
<evidence type="ECO:0000313" key="20">
    <source>
        <dbReference type="EMBL" id="MET1755349.1"/>
    </source>
</evidence>
<keyword evidence="4 14" id="KW-0679">Respiratory chain</keyword>
<evidence type="ECO:0000313" key="21">
    <source>
        <dbReference type="Proteomes" id="UP001548713"/>
    </source>
</evidence>
<dbReference type="InterPro" id="IPR011759">
    <property type="entry name" value="Cyt_c_oxidase_su2_TM_dom"/>
</dbReference>
<dbReference type="Proteomes" id="UP001548713">
    <property type="component" value="Unassembled WGS sequence"/>
</dbReference>
<dbReference type="InterPro" id="IPR014222">
    <property type="entry name" value="Cyt_c_oxidase_su2"/>
</dbReference>
<dbReference type="InterPro" id="IPR008972">
    <property type="entry name" value="Cupredoxin"/>
</dbReference>
<evidence type="ECO:0000256" key="2">
    <source>
        <dbReference type="ARBA" id="ARBA00007866"/>
    </source>
</evidence>
<evidence type="ECO:0000259" key="18">
    <source>
        <dbReference type="PROSITE" id="PS50857"/>
    </source>
</evidence>
<dbReference type="EC" id="7.1.1.9" evidence="15"/>
<keyword evidence="10 15" id="KW-0186">Copper</keyword>
<evidence type="ECO:0000256" key="5">
    <source>
        <dbReference type="ARBA" id="ARBA00022692"/>
    </source>
</evidence>
<keyword evidence="6 15" id="KW-0479">Metal-binding</keyword>
<comment type="catalytic activity">
    <reaction evidence="13 15">
        <text>4 Fe(II)-[cytochrome c] + O2 + 8 H(+)(in) = 4 Fe(III)-[cytochrome c] + 2 H2O + 4 H(+)(out)</text>
        <dbReference type="Rhea" id="RHEA:11436"/>
        <dbReference type="Rhea" id="RHEA-COMP:10350"/>
        <dbReference type="Rhea" id="RHEA-COMP:14399"/>
        <dbReference type="ChEBI" id="CHEBI:15377"/>
        <dbReference type="ChEBI" id="CHEBI:15378"/>
        <dbReference type="ChEBI" id="CHEBI:15379"/>
        <dbReference type="ChEBI" id="CHEBI:29033"/>
        <dbReference type="ChEBI" id="CHEBI:29034"/>
        <dbReference type="EC" id="7.1.1.9"/>
    </reaction>
</comment>
<evidence type="ECO:0000256" key="13">
    <source>
        <dbReference type="ARBA" id="ARBA00047816"/>
    </source>
</evidence>
<keyword evidence="21" id="KW-1185">Reference proteome</keyword>
<proteinExistence type="inferred from homology"/>
<sequence length="301" mass="32472">MKPTEGIGLPVDGGIGLQKQFSPFGEYGHWIHDAVLVPLIGFITLLVLVLLVIVVIRFNRRANPIASRTSHNTLLEVAWTLLPVLILVGIAVPSIDLIAKQYKPAPARALTVKVTGNQWFWTYSYPDNGEFEVNSYMLNLPGQPAINAGVREVGSEPWDGPAQFEVDNRLVIPAGEPIRLQITAADVIHSFGVPSLWFKTDAVPGRINEKVLFVEKPGVYYGQCYELCGVKHAYMPIVVEALPRDEFNAWVLSHPGGVVGQPGSVNAAQAPEVTAPDVDATPATNPNEAVPAAETTASPSA</sequence>
<reference evidence="20 21" key="1">
    <citation type="submission" date="2024-07" db="EMBL/GenBank/DDBJ databases">
        <title>Novosphingobium kalidii RD2P27.</title>
        <authorList>
            <person name="Sun J.-Q."/>
        </authorList>
    </citation>
    <scope>NUCLEOTIDE SEQUENCE [LARGE SCALE GENOMIC DNA]</scope>
    <source>
        <strain evidence="20 21">RD2P27</strain>
    </source>
</reference>
<keyword evidence="9 17" id="KW-1133">Transmembrane helix</keyword>
<evidence type="ECO:0000256" key="17">
    <source>
        <dbReference type="SAM" id="Phobius"/>
    </source>
</evidence>
<dbReference type="InterPro" id="IPR001505">
    <property type="entry name" value="Copper_CuA"/>
</dbReference>
<evidence type="ECO:0000256" key="15">
    <source>
        <dbReference type="RuleBase" id="RU004024"/>
    </source>
</evidence>
<dbReference type="PROSITE" id="PS00078">
    <property type="entry name" value="COX2"/>
    <property type="match status" value="1"/>
</dbReference>
<accession>A0ABV2D1Y7</accession>
<evidence type="ECO:0000256" key="4">
    <source>
        <dbReference type="ARBA" id="ARBA00022660"/>
    </source>
</evidence>
<feature type="region of interest" description="Disordered" evidence="16">
    <location>
        <begin position="262"/>
        <end position="301"/>
    </location>
</feature>
<evidence type="ECO:0000256" key="12">
    <source>
        <dbReference type="ARBA" id="ARBA00024688"/>
    </source>
</evidence>
<dbReference type="NCBIfam" id="TIGR02866">
    <property type="entry name" value="CoxB"/>
    <property type="match status" value="1"/>
</dbReference>
<dbReference type="PANTHER" id="PTHR22888:SF9">
    <property type="entry name" value="CYTOCHROME C OXIDASE SUBUNIT 2"/>
    <property type="match status" value="1"/>
</dbReference>
<keyword evidence="7" id="KW-1278">Translocase</keyword>
<keyword evidence="5 14" id="KW-0812">Transmembrane</keyword>
<dbReference type="PROSITE" id="PS50999">
    <property type="entry name" value="COX2_TM"/>
    <property type="match status" value="1"/>
</dbReference>
<dbReference type="SUPFAM" id="SSF49503">
    <property type="entry name" value="Cupredoxins"/>
    <property type="match status" value="1"/>
</dbReference>
<dbReference type="PRINTS" id="PR01166">
    <property type="entry name" value="CYCOXIDASEII"/>
</dbReference>
<dbReference type="Pfam" id="PF02790">
    <property type="entry name" value="COX2_TM"/>
    <property type="match status" value="1"/>
</dbReference>
<comment type="cofactor">
    <cofactor evidence="15">
        <name>Cu cation</name>
        <dbReference type="ChEBI" id="CHEBI:23378"/>
    </cofactor>
    <text evidence="15">Binds a copper A center.</text>
</comment>
<evidence type="ECO:0000256" key="11">
    <source>
        <dbReference type="ARBA" id="ARBA00023136"/>
    </source>
</evidence>
<keyword evidence="11 17" id="KW-0472">Membrane</keyword>
<evidence type="ECO:0000256" key="1">
    <source>
        <dbReference type="ARBA" id="ARBA00004141"/>
    </source>
</evidence>
<comment type="similarity">
    <text evidence="2 14">Belongs to the cytochrome c oxidase subunit 2 family.</text>
</comment>
<feature type="transmembrane region" description="Helical" evidence="17">
    <location>
        <begin position="35"/>
        <end position="56"/>
    </location>
</feature>
<evidence type="ECO:0000256" key="14">
    <source>
        <dbReference type="RuleBase" id="RU000456"/>
    </source>
</evidence>
<evidence type="ECO:0000256" key="8">
    <source>
        <dbReference type="ARBA" id="ARBA00022982"/>
    </source>
</evidence>
<evidence type="ECO:0000256" key="3">
    <source>
        <dbReference type="ARBA" id="ARBA00022448"/>
    </source>
</evidence>
<dbReference type="InterPro" id="IPR045187">
    <property type="entry name" value="CcO_II"/>
</dbReference>
<dbReference type="Pfam" id="PF00116">
    <property type="entry name" value="COX2"/>
    <property type="match status" value="1"/>
</dbReference>
<dbReference type="PROSITE" id="PS50857">
    <property type="entry name" value="COX2_CUA"/>
    <property type="match status" value="1"/>
</dbReference>
<keyword evidence="8 14" id="KW-0249">Electron transport</keyword>
<evidence type="ECO:0000256" key="10">
    <source>
        <dbReference type="ARBA" id="ARBA00023008"/>
    </source>
</evidence>
<evidence type="ECO:0000256" key="9">
    <source>
        <dbReference type="ARBA" id="ARBA00022989"/>
    </source>
</evidence>
<dbReference type="InterPro" id="IPR002429">
    <property type="entry name" value="CcO_II-like_C"/>
</dbReference>
<comment type="function">
    <text evidence="12 15">Subunits I and II form the functional core of the enzyme complex. Electrons originating in cytochrome c are transferred via heme a and Cu(A) to the binuclear center formed by heme a3 and Cu(B).</text>
</comment>
<feature type="transmembrane region" description="Helical" evidence="17">
    <location>
        <begin position="77"/>
        <end position="95"/>
    </location>
</feature>
<comment type="subcellular location">
    <subcellularLocation>
        <location evidence="14">Cell membrane</location>
        <topology evidence="14">Multi-pass membrane protein</topology>
    </subcellularLocation>
    <subcellularLocation>
        <location evidence="1">Membrane</location>
        <topology evidence="1">Multi-pass membrane protein</topology>
    </subcellularLocation>
</comment>
<evidence type="ECO:0000256" key="7">
    <source>
        <dbReference type="ARBA" id="ARBA00022967"/>
    </source>
</evidence>
<gene>
    <name evidence="20" type="primary">coxB</name>
    <name evidence="20" type="ORF">ABVV53_07740</name>
</gene>
<dbReference type="SUPFAM" id="SSF81464">
    <property type="entry name" value="Cytochrome c oxidase subunit II-like, transmembrane region"/>
    <property type="match status" value="1"/>
</dbReference>